<dbReference type="EMBL" id="GGEC01072619">
    <property type="protein sequence ID" value="MBX53103.1"/>
    <property type="molecule type" value="Transcribed_RNA"/>
</dbReference>
<organism evidence="1">
    <name type="scientific">Rhizophora mucronata</name>
    <name type="common">Asiatic mangrove</name>
    <dbReference type="NCBI Taxonomy" id="61149"/>
    <lineage>
        <taxon>Eukaryota</taxon>
        <taxon>Viridiplantae</taxon>
        <taxon>Streptophyta</taxon>
        <taxon>Embryophyta</taxon>
        <taxon>Tracheophyta</taxon>
        <taxon>Spermatophyta</taxon>
        <taxon>Magnoliopsida</taxon>
        <taxon>eudicotyledons</taxon>
        <taxon>Gunneridae</taxon>
        <taxon>Pentapetalae</taxon>
        <taxon>rosids</taxon>
        <taxon>fabids</taxon>
        <taxon>Malpighiales</taxon>
        <taxon>Rhizophoraceae</taxon>
        <taxon>Rhizophora</taxon>
    </lineage>
</organism>
<reference evidence="1" key="1">
    <citation type="submission" date="2018-02" db="EMBL/GenBank/DDBJ databases">
        <title>Rhizophora mucronata_Transcriptome.</title>
        <authorList>
            <person name="Meera S.P."/>
            <person name="Sreeshan A."/>
            <person name="Augustine A."/>
        </authorList>
    </citation>
    <scope>NUCLEOTIDE SEQUENCE</scope>
    <source>
        <tissue evidence="1">Leaf</tissue>
    </source>
</reference>
<name>A0A2P2PEE6_RHIMU</name>
<proteinExistence type="predicted"/>
<sequence length="18" mass="2124">MLSQTTQCKNCVLVNFFF</sequence>
<evidence type="ECO:0000313" key="1">
    <source>
        <dbReference type="EMBL" id="MBX53103.1"/>
    </source>
</evidence>
<accession>A0A2P2PEE6</accession>
<dbReference type="AlphaFoldDB" id="A0A2P2PEE6"/>
<protein>
    <submittedName>
        <fullName evidence="1">Uncharacterized protein</fullName>
    </submittedName>
</protein>